<dbReference type="GO" id="GO:0008270">
    <property type="term" value="F:zinc ion binding"/>
    <property type="evidence" value="ECO:0007669"/>
    <property type="project" value="UniProtKB-KW"/>
</dbReference>
<dbReference type="PROSITE" id="PS50158">
    <property type="entry name" value="ZF_CCHC"/>
    <property type="match status" value="1"/>
</dbReference>
<dbReference type="AlphaFoldDB" id="A0A6L2K9V2"/>
<dbReference type="GO" id="GO:0003676">
    <property type="term" value="F:nucleic acid binding"/>
    <property type="evidence" value="ECO:0007669"/>
    <property type="project" value="InterPro"/>
</dbReference>
<gene>
    <name evidence="3" type="ORF">Tci_018206</name>
</gene>
<dbReference type="Pfam" id="PF00098">
    <property type="entry name" value="zf-CCHC"/>
    <property type="match status" value="1"/>
</dbReference>
<evidence type="ECO:0000256" key="1">
    <source>
        <dbReference type="PROSITE-ProRule" id="PRU00047"/>
    </source>
</evidence>
<organism evidence="3">
    <name type="scientific">Tanacetum cinerariifolium</name>
    <name type="common">Dalmatian daisy</name>
    <name type="synonym">Chrysanthemum cinerariifolium</name>
    <dbReference type="NCBI Taxonomy" id="118510"/>
    <lineage>
        <taxon>Eukaryota</taxon>
        <taxon>Viridiplantae</taxon>
        <taxon>Streptophyta</taxon>
        <taxon>Embryophyta</taxon>
        <taxon>Tracheophyta</taxon>
        <taxon>Spermatophyta</taxon>
        <taxon>Magnoliopsida</taxon>
        <taxon>eudicotyledons</taxon>
        <taxon>Gunneridae</taxon>
        <taxon>Pentapetalae</taxon>
        <taxon>asterids</taxon>
        <taxon>campanulids</taxon>
        <taxon>Asterales</taxon>
        <taxon>Asteraceae</taxon>
        <taxon>Asteroideae</taxon>
        <taxon>Anthemideae</taxon>
        <taxon>Anthemidinae</taxon>
        <taxon>Tanacetum</taxon>
    </lineage>
</organism>
<protein>
    <recommendedName>
        <fullName evidence="2">CCHC-type domain-containing protein</fullName>
    </recommendedName>
</protein>
<feature type="domain" description="CCHC-type" evidence="2">
    <location>
        <begin position="102"/>
        <end position="118"/>
    </location>
</feature>
<keyword evidence="1" id="KW-0863">Zinc-finger</keyword>
<keyword evidence="1" id="KW-0479">Metal-binding</keyword>
<reference evidence="3" key="1">
    <citation type="journal article" date="2019" name="Sci. Rep.">
        <title>Draft genome of Tanacetum cinerariifolium, the natural source of mosquito coil.</title>
        <authorList>
            <person name="Yamashiro T."/>
            <person name="Shiraishi A."/>
            <person name="Satake H."/>
            <person name="Nakayama K."/>
        </authorList>
    </citation>
    <scope>NUCLEOTIDE SEQUENCE</scope>
</reference>
<evidence type="ECO:0000313" key="3">
    <source>
        <dbReference type="EMBL" id="GEU46228.1"/>
    </source>
</evidence>
<sequence>MAEFPQIDSGLAVPVFKQGDDPIDAINKMMSFMYTVVTSHFPSTNNQLRNSSNPRQQATIHDGRVTVQLVQGRQTSFAAGMSGTRAKISRTGGNNFGQRFVKCFNCHGEGHIARQCPKPKRKRDATWFRDKVLLVEAQGNGKVLNEKELEFLANPRVVEAKAILMANLPSYGSDVLSKVPHSENTHTDMLN</sequence>
<dbReference type="SUPFAM" id="SSF57756">
    <property type="entry name" value="Retrovirus zinc finger-like domains"/>
    <property type="match status" value="1"/>
</dbReference>
<accession>A0A6L2K9V2</accession>
<dbReference type="Gene3D" id="4.10.60.10">
    <property type="entry name" value="Zinc finger, CCHC-type"/>
    <property type="match status" value="1"/>
</dbReference>
<keyword evidence="1" id="KW-0862">Zinc</keyword>
<dbReference type="InterPro" id="IPR036875">
    <property type="entry name" value="Znf_CCHC_sf"/>
</dbReference>
<dbReference type="InterPro" id="IPR001878">
    <property type="entry name" value="Znf_CCHC"/>
</dbReference>
<name>A0A6L2K9V2_TANCI</name>
<comment type="caution">
    <text evidence="3">The sequence shown here is derived from an EMBL/GenBank/DDBJ whole genome shotgun (WGS) entry which is preliminary data.</text>
</comment>
<dbReference type="EMBL" id="BKCJ010002097">
    <property type="protein sequence ID" value="GEU46228.1"/>
    <property type="molecule type" value="Genomic_DNA"/>
</dbReference>
<evidence type="ECO:0000259" key="2">
    <source>
        <dbReference type="PROSITE" id="PS50158"/>
    </source>
</evidence>
<dbReference type="SMART" id="SM00343">
    <property type="entry name" value="ZnF_C2HC"/>
    <property type="match status" value="1"/>
</dbReference>
<proteinExistence type="predicted"/>